<feature type="region of interest" description="Disordered" evidence="2">
    <location>
        <begin position="1"/>
        <end position="50"/>
    </location>
</feature>
<dbReference type="PANTHER" id="PTHR47859">
    <property type="entry name" value="PENTATRICOPEPTIDE REPEAT-CONTAINING PROTEIN"/>
    <property type="match status" value="1"/>
</dbReference>
<evidence type="ECO:0008006" key="5">
    <source>
        <dbReference type="Google" id="ProtNLM"/>
    </source>
</evidence>
<dbReference type="OrthoDB" id="119302at2759"/>
<name>A0A843XNH9_COLES</name>
<evidence type="ECO:0000256" key="2">
    <source>
        <dbReference type="SAM" id="MobiDB-lite"/>
    </source>
</evidence>
<accession>A0A843XNH9</accession>
<evidence type="ECO:0000256" key="1">
    <source>
        <dbReference type="ARBA" id="ARBA00022737"/>
    </source>
</evidence>
<comment type="caution">
    <text evidence="3">The sequence shown here is derived from an EMBL/GenBank/DDBJ whole genome shotgun (WGS) entry which is preliminary data.</text>
</comment>
<dbReference type="InterPro" id="IPR011990">
    <property type="entry name" value="TPR-like_helical_dom_sf"/>
</dbReference>
<dbReference type="Pfam" id="PF13812">
    <property type="entry name" value="PPR_3"/>
    <property type="match status" value="1"/>
</dbReference>
<organism evidence="3 4">
    <name type="scientific">Colocasia esculenta</name>
    <name type="common">Wild taro</name>
    <name type="synonym">Arum esculentum</name>
    <dbReference type="NCBI Taxonomy" id="4460"/>
    <lineage>
        <taxon>Eukaryota</taxon>
        <taxon>Viridiplantae</taxon>
        <taxon>Streptophyta</taxon>
        <taxon>Embryophyta</taxon>
        <taxon>Tracheophyta</taxon>
        <taxon>Spermatophyta</taxon>
        <taxon>Magnoliopsida</taxon>
        <taxon>Liliopsida</taxon>
        <taxon>Araceae</taxon>
        <taxon>Aroideae</taxon>
        <taxon>Colocasieae</taxon>
        <taxon>Colocasia</taxon>
    </lineage>
</organism>
<dbReference type="Gene3D" id="1.25.40.10">
    <property type="entry name" value="Tetratricopeptide repeat domain"/>
    <property type="match status" value="1"/>
</dbReference>
<dbReference type="PANTHER" id="PTHR47859:SF1">
    <property type="entry name" value="PENTATRICOPEPTIDE REPEAT-CONTAINING PROTEIN"/>
    <property type="match status" value="1"/>
</dbReference>
<feature type="compositionally biased region" description="Basic and acidic residues" evidence="2">
    <location>
        <begin position="10"/>
        <end position="20"/>
    </location>
</feature>
<sequence length="141" mass="15820">MQQEEAAAGRQERPERKGHLGEGFLRQRSRRGGRQTPLSSGNFAMHDLGMEPSPHTFDGFVRAVISERGLTYAMRVVKEMEKRNLKPNNDTFSALVVGYSKNLDLDMAESFLDQISDHSPKYIHPFNAILAACDTVVSQII</sequence>
<evidence type="ECO:0000313" key="3">
    <source>
        <dbReference type="EMBL" id="MQM20517.1"/>
    </source>
</evidence>
<dbReference type="Proteomes" id="UP000652761">
    <property type="component" value="Unassembled WGS sequence"/>
</dbReference>
<dbReference type="EMBL" id="NMUH01009893">
    <property type="protein sequence ID" value="MQM20517.1"/>
    <property type="molecule type" value="Genomic_DNA"/>
</dbReference>
<proteinExistence type="predicted"/>
<gene>
    <name evidence="3" type="ORF">Taro_053539</name>
</gene>
<dbReference type="AlphaFoldDB" id="A0A843XNH9"/>
<keyword evidence="4" id="KW-1185">Reference proteome</keyword>
<protein>
    <recommendedName>
        <fullName evidence="5">Pentatricopeptide repeat-containing protein</fullName>
    </recommendedName>
</protein>
<dbReference type="InterPro" id="IPR002885">
    <property type="entry name" value="PPR_rpt"/>
</dbReference>
<reference evidence="3" key="1">
    <citation type="submission" date="2017-07" db="EMBL/GenBank/DDBJ databases">
        <title>Taro Niue Genome Assembly and Annotation.</title>
        <authorList>
            <person name="Atibalentja N."/>
            <person name="Keating K."/>
            <person name="Fields C.J."/>
        </authorList>
    </citation>
    <scope>NUCLEOTIDE SEQUENCE</scope>
    <source>
        <strain evidence="3">Niue_2</strain>
        <tissue evidence="3">Leaf</tissue>
    </source>
</reference>
<keyword evidence="1" id="KW-0677">Repeat</keyword>
<evidence type="ECO:0000313" key="4">
    <source>
        <dbReference type="Proteomes" id="UP000652761"/>
    </source>
</evidence>